<keyword evidence="3" id="KW-0805">Transcription regulation</keyword>
<evidence type="ECO:0000313" key="10">
    <source>
        <dbReference type="Ensembl" id="ENSTNIP00000015106.1"/>
    </source>
</evidence>
<feature type="domain" description="PAS" evidence="8">
    <location>
        <begin position="276"/>
        <end position="322"/>
    </location>
</feature>
<dbReference type="OMA" id="RIKCSRI"/>
<dbReference type="FunFam" id="3.30.450.20:FF:000006">
    <property type="entry name" value="aryl hydrocarbon receptor nuclear translocator-like protein 1"/>
    <property type="match status" value="1"/>
</dbReference>
<dbReference type="GO" id="GO:0003677">
    <property type="term" value="F:DNA binding"/>
    <property type="evidence" value="ECO:0007669"/>
    <property type="project" value="UniProtKB-KW"/>
</dbReference>
<dbReference type="PANTHER" id="PTHR23042">
    <property type="entry name" value="CIRCADIAN PROTEIN CLOCK/ARNT/BMAL/PAS"/>
    <property type="match status" value="1"/>
</dbReference>
<dbReference type="PROSITE" id="PS50112">
    <property type="entry name" value="PAS"/>
    <property type="match status" value="2"/>
</dbReference>
<proteinExistence type="predicted"/>
<evidence type="ECO:0000259" key="9">
    <source>
        <dbReference type="PROSITE" id="PS50888"/>
    </source>
</evidence>
<comment type="subcellular location">
    <subcellularLocation>
        <location evidence="1">Nucleus</location>
    </subcellularLocation>
</comment>
<dbReference type="InterPro" id="IPR001067">
    <property type="entry name" value="Nuc_translocat"/>
</dbReference>
<keyword evidence="2" id="KW-0677">Repeat</keyword>
<dbReference type="CDD" id="cd00130">
    <property type="entry name" value="PAS"/>
    <property type="match status" value="2"/>
</dbReference>
<dbReference type="GO" id="GO:0005667">
    <property type="term" value="C:transcription regulator complex"/>
    <property type="evidence" value="ECO:0007669"/>
    <property type="project" value="InterPro"/>
</dbReference>
<dbReference type="SUPFAM" id="SSF55785">
    <property type="entry name" value="PYP-like sensor domain (PAS domain)"/>
    <property type="match status" value="2"/>
</dbReference>
<dbReference type="Gene3D" id="4.10.280.10">
    <property type="entry name" value="Helix-loop-helix DNA-binding domain"/>
    <property type="match status" value="1"/>
</dbReference>
<accession>H3D3L8</accession>
<dbReference type="STRING" id="99883.ENSTNIP00000015106"/>
<dbReference type="GO" id="GO:0009648">
    <property type="term" value="P:photoperiodism"/>
    <property type="evidence" value="ECO:0007669"/>
    <property type="project" value="Ensembl"/>
</dbReference>
<dbReference type="InterPro" id="IPR035965">
    <property type="entry name" value="PAS-like_dom_sf"/>
</dbReference>
<feature type="compositionally biased region" description="Polar residues" evidence="7">
    <location>
        <begin position="451"/>
        <end position="464"/>
    </location>
</feature>
<evidence type="ECO:0000256" key="2">
    <source>
        <dbReference type="ARBA" id="ARBA00022737"/>
    </source>
</evidence>
<dbReference type="NCBIfam" id="TIGR00229">
    <property type="entry name" value="sensory_box"/>
    <property type="match status" value="2"/>
</dbReference>
<reference evidence="10" key="3">
    <citation type="submission" date="2025-09" db="UniProtKB">
        <authorList>
            <consortium name="Ensembl"/>
        </authorList>
    </citation>
    <scope>IDENTIFICATION</scope>
</reference>
<dbReference type="GO" id="GO:0005737">
    <property type="term" value="C:cytoplasm"/>
    <property type="evidence" value="ECO:0007669"/>
    <property type="project" value="InterPro"/>
</dbReference>
<dbReference type="PRINTS" id="PR00785">
    <property type="entry name" value="NCTRNSLOCATR"/>
</dbReference>
<evidence type="ECO:0000256" key="4">
    <source>
        <dbReference type="ARBA" id="ARBA00023125"/>
    </source>
</evidence>
<evidence type="ECO:0000259" key="8">
    <source>
        <dbReference type="PROSITE" id="PS50112"/>
    </source>
</evidence>
<evidence type="ECO:0000256" key="7">
    <source>
        <dbReference type="SAM" id="MobiDB-lite"/>
    </source>
</evidence>
<dbReference type="InterPro" id="IPR050933">
    <property type="entry name" value="Circadian_TF"/>
</dbReference>
<dbReference type="Gene3D" id="3.30.450.20">
    <property type="entry name" value="PAS domain"/>
    <property type="match status" value="2"/>
</dbReference>
<evidence type="ECO:0000256" key="6">
    <source>
        <dbReference type="ARBA" id="ARBA00023242"/>
    </source>
</evidence>
<keyword evidence="6" id="KW-0539">Nucleus</keyword>
<keyword evidence="11" id="KW-1185">Reference proteome</keyword>
<keyword evidence="5" id="KW-0804">Transcription</keyword>
<dbReference type="Ensembl" id="ENSTNIT00000015310.1">
    <property type="protein sequence ID" value="ENSTNIP00000015106.1"/>
    <property type="gene ID" value="ENSTNIG00000012142.1"/>
</dbReference>
<dbReference type="GO" id="GO:0005634">
    <property type="term" value="C:nucleus"/>
    <property type="evidence" value="ECO:0007669"/>
    <property type="project" value="UniProtKB-SubCell"/>
</dbReference>
<dbReference type="InParanoid" id="H3D3L8"/>
<dbReference type="SMART" id="SM00353">
    <property type="entry name" value="HLH"/>
    <property type="match status" value="1"/>
</dbReference>
<sequence>REPHSQIEKRRRDKMNNLIDKLSAMIPTCNPMSRKLDKLTVLRMAVQHLKSLKGSGSSFSEASYKPSFLPDEELKHLVLKAADGFLFVVGCDRGKIVFVSESVAKILNYSRTELIGQSLFDYVHPKDMGKVKEQLSSSELFPRERLIDAKTGVQVQTDLPVGATRLCSGARRSFFCRMKYNKISVKVEEKEFQASTSKKKAESQKYCTVHCTGYMRSWPSSQLGAEGEGEADKHDSSHFSCLVAVGRVHSQCSLQVNGEVQVKPTEFITRYAMENFTFVDQRATTILGYLPQELLGTSCYEYFHQDDLPQLADRHRKVLRSKEKVETNCYKFKTKHGSFVTLQSQWFSFINPWTKEVEYIVSTNTVISIMKVLSSNGKTIVSFLFSLVTFLLEDGKKSLPIIPGISTTPGTMIYAGSIGTQIANEMLDFNRLNSSPSSGSVSPFTLPQDKCQPSHNQASNNVNVPNGEATDEMPGRSSSENEPQGAAFSEEETPMAHMSSGENSQLDLDSVVGPGLSSLSNDEAAMAVIMSLLETDTNLGEAVDFEQMHWSL</sequence>
<feature type="domain" description="PAS" evidence="8">
    <location>
        <begin position="71"/>
        <end position="135"/>
    </location>
</feature>
<protein>
    <submittedName>
        <fullName evidence="10">Basic helix-loop-helix ARNT like 2</fullName>
    </submittedName>
</protein>
<dbReference type="GO" id="GO:0003700">
    <property type="term" value="F:DNA-binding transcription factor activity"/>
    <property type="evidence" value="ECO:0007669"/>
    <property type="project" value="InterPro"/>
</dbReference>
<evidence type="ECO:0000256" key="3">
    <source>
        <dbReference type="ARBA" id="ARBA00023015"/>
    </source>
</evidence>
<dbReference type="Pfam" id="PF14598">
    <property type="entry name" value="PAS_11"/>
    <property type="match status" value="1"/>
</dbReference>
<dbReference type="InterPro" id="IPR036638">
    <property type="entry name" value="HLH_DNA-bd_sf"/>
</dbReference>
<dbReference type="GO" id="GO:0007623">
    <property type="term" value="P:circadian rhythm"/>
    <property type="evidence" value="ECO:0007669"/>
    <property type="project" value="Ensembl"/>
</dbReference>
<dbReference type="AlphaFoldDB" id="H3D3L8"/>
<dbReference type="HOGENOM" id="CLU_011864_2_2_1"/>
<evidence type="ECO:0000256" key="1">
    <source>
        <dbReference type="ARBA" id="ARBA00004123"/>
    </source>
</evidence>
<name>H3D3L8_TETNG</name>
<evidence type="ECO:0000313" key="11">
    <source>
        <dbReference type="Proteomes" id="UP000007303"/>
    </source>
</evidence>
<dbReference type="FunCoup" id="H3D3L8">
    <property type="interactions" value="16"/>
</dbReference>
<dbReference type="GO" id="GO:0046983">
    <property type="term" value="F:protein dimerization activity"/>
    <property type="evidence" value="ECO:0007669"/>
    <property type="project" value="InterPro"/>
</dbReference>
<reference evidence="10" key="2">
    <citation type="submission" date="2025-08" db="UniProtKB">
        <authorList>
            <consortium name="Ensembl"/>
        </authorList>
    </citation>
    <scope>IDENTIFICATION</scope>
</reference>
<evidence type="ECO:0000256" key="5">
    <source>
        <dbReference type="ARBA" id="ARBA00023163"/>
    </source>
</evidence>
<feature type="domain" description="BHLH" evidence="9">
    <location>
        <begin position="1"/>
        <end position="52"/>
    </location>
</feature>
<dbReference type="Pfam" id="PF00010">
    <property type="entry name" value="HLH"/>
    <property type="match status" value="1"/>
</dbReference>
<dbReference type="InterPro" id="IPR013767">
    <property type="entry name" value="PAS_fold"/>
</dbReference>
<dbReference type="CDD" id="cd11469">
    <property type="entry name" value="bHLH-PAS_ARNTL2_PASD9"/>
    <property type="match status" value="1"/>
</dbReference>
<keyword evidence="4" id="KW-0238">DNA-binding</keyword>
<dbReference type="InterPro" id="IPR000014">
    <property type="entry name" value="PAS"/>
</dbReference>
<dbReference type="GeneTree" id="ENSGT00940000160423"/>
<dbReference type="Proteomes" id="UP000007303">
    <property type="component" value="Unassembled WGS sequence"/>
</dbReference>
<dbReference type="PROSITE" id="PS50888">
    <property type="entry name" value="BHLH"/>
    <property type="match status" value="1"/>
</dbReference>
<organism evidence="10 11">
    <name type="scientific">Tetraodon nigroviridis</name>
    <name type="common">Spotted green pufferfish</name>
    <name type="synonym">Chelonodon nigroviridis</name>
    <dbReference type="NCBI Taxonomy" id="99883"/>
    <lineage>
        <taxon>Eukaryota</taxon>
        <taxon>Metazoa</taxon>
        <taxon>Chordata</taxon>
        <taxon>Craniata</taxon>
        <taxon>Vertebrata</taxon>
        <taxon>Euteleostomi</taxon>
        <taxon>Actinopterygii</taxon>
        <taxon>Neopterygii</taxon>
        <taxon>Teleostei</taxon>
        <taxon>Neoteleostei</taxon>
        <taxon>Acanthomorphata</taxon>
        <taxon>Eupercaria</taxon>
        <taxon>Tetraodontiformes</taxon>
        <taxon>Tetradontoidea</taxon>
        <taxon>Tetraodontidae</taxon>
        <taxon>Tetraodon</taxon>
    </lineage>
</organism>
<dbReference type="Pfam" id="PF00989">
    <property type="entry name" value="PAS"/>
    <property type="match status" value="1"/>
</dbReference>
<dbReference type="InterPro" id="IPR011598">
    <property type="entry name" value="bHLH_dom"/>
</dbReference>
<dbReference type="SUPFAM" id="SSF47459">
    <property type="entry name" value="HLH, helix-loop-helix DNA-binding domain"/>
    <property type="match status" value="1"/>
</dbReference>
<dbReference type="SMART" id="SM00091">
    <property type="entry name" value="PAS"/>
    <property type="match status" value="2"/>
</dbReference>
<feature type="region of interest" description="Disordered" evidence="7">
    <location>
        <begin position="438"/>
        <end position="505"/>
    </location>
</feature>
<reference evidence="11" key="1">
    <citation type="journal article" date="2004" name="Nature">
        <title>Genome duplication in the teleost fish Tetraodon nigroviridis reveals the early vertebrate proto-karyotype.</title>
        <authorList>
            <person name="Jaillon O."/>
            <person name="Aury J.-M."/>
            <person name="Brunet F."/>
            <person name="Petit J.-L."/>
            <person name="Stange-Thomann N."/>
            <person name="Mauceli E."/>
            <person name="Bouneau L."/>
            <person name="Fischer C."/>
            <person name="Ozouf-Costaz C."/>
            <person name="Bernot A."/>
            <person name="Nicaud S."/>
            <person name="Jaffe D."/>
            <person name="Fisher S."/>
            <person name="Lutfalla G."/>
            <person name="Dossat C."/>
            <person name="Segurens B."/>
            <person name="Dasilva C."/>
            <person name="Salanoubat M."/>
            <person name="Levy M."/>
            <person name="Boudet N."/>
            <person name="Castellano S."/>
            <person name="Anthouard V."/>
            <person name="Jubin C."/>
            <person name="Castelli V."/>
            <person name="Katinka M."/>
            <person name="Vacherie B."/>
            <person name="Biemont C."/>
            <person name="Skalli Z."/>
            <person name="Cattolico L."/>
            <person name="Poulain J."/>
            <person name="De Berardinis V."/>
            <person name="Cruaud C."/>
            <person name="Duprat S."/>
            <person name="Brottier P."/>
            <person name="Coutanceau J.-P."/>
            <person name="Gouzy J."/>
            <person name="Parra G."/>
            <person name="Lardier G."/>
            <person name="Chapple C."/>
            <person name="McKernan K.J."/>
            <person name="McEwan P."/>
            <person name="Bosak S."/>
            <person name="Kellis M."/>
            <person name="Volff J.-N."/>
            <person name="Guigo R."/>
            <person name="Zody M.C."/>
            <person name="Mesirov J."/>
            <person name="Lindblad-Toh K."/>
            <person name="Birren B."/>
            <person name="Nusbaum C."/>
            <person name="Kahn D."/>
            <person name="Robinson-Rechavi M."/>
            <person name="Laudet V."/>
            <person name="Schachter V."/>
            <person name="Quetier F."/>
            <person name="Saurin W."/>
            <person name="Scarpelli C."/>
            <person name="Wincker P."/>
            <person name="Lander E.S."/>
            <person name="Weissenbach J."/>
            <person name="Roest Crollius H."/>
        </authorList>
    </citation>
    <scope>NUCLEOTIDE SEQUENCE [LARGE SCALE GENOMIC DNA]</scope>
</reference>